<evidence type="ECO:0000313" key="13">
    <source>
        <dbReference type="Proteomes" id="UP000295124"/>
    </source>
</evidence>
<dbReference type="EMBL" id="SMKX01000071">
    <property type="protein sequence ID" value="TDD57560.1"/>
    <property type="molecule type" value="Genomic_DNA"/>
</dbReference>
<dbReference type="InterPro" id="IPR035070">
    <property type="entry name" value="Streptogrisin_prodomain"/>
</dbReference>
<evidence type="ECO:0000256" key="8">
    <source>
        <dbReference type="PIRSR" id="PIRSR001134-1"/>
    </source>
</evidence>
<dbReference type="PIRSF" id="PIRSF001134">
    <property type="entry name" value="Streptogrisin"/>
    <property type="match status" value="1"/>
</dbReference>
<comment type="caution">
    <text evidence="12">The sequence shown here is derived from an EMBL/GenBank/DDBJ whole genome shotgun (WGS) entry which is preliminary data.</text>
</comment>
<keyword evidence="5" id="KW-0720">Serine protease</keyword>
<dbReference type="InterPro" id="IPR009003">
    <property type="entry name" value="Peptidase_S1_PA"/>
</dbReference>
<feature type="active site" description="Charge relay system" evidence="8">
    <location>
        <position position="222"/>
    </location>
</feature>
<evidence type="ECO:0000256" key="2">
    <source>
        <dbReference type="ARBA" id="ARBA00022670"/>
    </source>
</evidence>
<comment type="similarity">
    <text evidence="1">Belongs to the peptidase S1 family.</text>
</comment>
<dbReference type="GO" id="GO:0006508">
    <property type="term" value="P:proteolysis"/>
    <property type="evidence" value="ECO:0007669"/>
    <property type="project" value="UniProtKB-KW"/>
</dbReference>
<keyword evidence="13" id="KW-1185">Reference proteome</keyword>
<evidence type="ECO:0000256" key="9">
    <source>
        <dbReference type="PIRSR" id="PIRSR001134-2"/>
    </source>
</evidence>
<dbReference type="InterPro" id="IPR001316">
    <property type="entry name" value="Pept_S1A_streptogrisin"/>
</dbReference>
<dbReference type="Gene3D" id="3.30.300.50">
    <property type="match status" value="2"/>
</dbReference>
<dbReference type="OrthoDB" id="3744945at2"/>
<dbReference type="SUPFAM" id="SSF50494">
    <property type="entry name" value="Trypsin-like serine proteases"/>
    <property type="match status" value="1"/>
</dbReference>
<feature type="disulfide bond" evidence="9">
    <location>
        <begin position="207"/>
        <end position="223"/>
    </location>
</feature>
<feature type="disulfide bond" evidence="9">
    <location>
        <begin position="288"/>
        <end position="298"/>
    </location>
</feature>
<feature type="domain" description="Peptidase S1A alpha-lytic prodomain" evidence="11">
    <location>
        <begin position="120"/>
        <end position="173"/>
    </location>
</feature>
<dbReference type="Gene3D" id="2.40.10.10">
    <property type="entry name" value="Trypsin-like serine proteases"/>
    <property type="match status" value="2"/>
</dbReference>
<evidence type="ECO:0000256" key="5">
    <source>
        <dbReference type="ARBA" id="ARBA00022825"/>
    </source>
</evidence>
<accession>A0A4R4ZHK5</accession>
<protein>
    <submittedName>
        <fullName evidence="12">S1 family peptidase</fullName>
    </submittedName>
</protein>
<feature type="active site" description="Charge relay system" evidence="8">
    <location>
        <position position="249"/>
    </location>
</feature>
<dbReference type="Proteomes" id="UP000295124">
    <property type="component" value="Unassembled WGS sequence"/>
</dbReference>
<organism evidence="12 13">
    <name type="scientific">Kribbella antibiotica</name>
    <dbReference type="NCBI Taxonomy" id="190195"/>
    <lineage>
        <taxon>Bacteria</taxon>
        <taxon>Bacillati</taxon>
        <taxon>Actinomycetota</taxon>
        <taxon>Actinomycetes</taxon>
        <taxon>Propionibacteriales</taxon>
        <taxon>Kribbellaceae</taxon>
        <taxon>Kribbella</taxon>
    </lineage>
</organism>
<feature type="chain" id="PRO_5039181345" evidence="10">
    <location>
        <begin position="21"/>
        <end position="377"/>
    </location>
</feature>
<name>A0A4R4ZHK5_9ACTN</name>
<keyword evidence="3 10" id="KW-0732">Signal</keyword>
<gene>
    <name evidence="12" type="ORF">E1263_23070</name>
</gene>
<evidence type="ECO:0000256" key="1">
    <source>
        <dbReference type="ARBA" id="ARBA00007664"/>
    </source>
</evidence>
<dbReference type="RefSeq" id="WP_132170732.1">
    <property type="nucleotide sequence ID" value="NZ_SMKX01000071.1"/>
</dbReference>
<evidence type="ECO:0000256" key="4">
    <source>
        <dbReference type="ARBA" id="ARBA00022801"/>
    </source>
</evidence>
<keyword evidence="4" id="KW-0378">Hydrolase</keyword>
<evidence type="ECO:0000256" key="7">
    <source>
        <dbReference type="ARBA" id="ARBA00023157"/>
    </source>
</evidence>
<evidence type="ECO:0000259" key="11">
    <source>
        <dbReference type="Pfam" id="PF02983"/>
    </source>
</evidence>
<dbReference type="InterPro" id="IPR043504">
    <property type="entry name" value="Peptidase_S1_PA_chymotrypsin"/>
</dbReference>
<feature type="signal peptide" evidence="10">
    <location>
        <begin position="1"/>
        <end position="20"/>
    </location>
</feature>
<proteinExistence type="inferred from homology"/>
<reference evidence="12 13" key="1">
    <citation type="submission" date="2019-03" db="EMBL/GenBank/DDBJ databases">
        <title>Draft genome sequences of novel Actinobacteria.</title>
        <authorList>
            <person name="Sahin N."/>
            <person name="Ay H."/>
            <person name="Saygin H."/>
        </authorList>
    </citation>
    <scope>NUCLEOTIDE SEQUENCE [LARGE SCALE GENOMIC DNA]</scope>
    <source>
        <strain evidence="12 13">JCM 13523</strain>
    </source>
</reference>
<dbReference type="CDD" id="cd21112">
    <property type="entry name" value="alphaLP-like"/>
    <property type="match status" value="1"/>
</dbReference>
<feature type="active site" description="Charge relay system" evidence="8">
    <location>
        <position position="331"/>
    </location>
</feature>
<evidence type="ECO:0000256" key="3">
    <source>
        <dbReference type="ARBA" id="ARBA00022729"/>
    </source>
</evidence>
<feature type="disulfide bond" evidence="9">
    <location>
        <begin position="325"/>
        <end position="352"/>
    </location>
</feature>
<sequence length="377" mass="38643">MKVFLTAVLAVSAISVPGQLAGQAVATGIDKPLTVAGQAEAMQKDFGLTEQQMNARLKSETDAAKLLPTAQKAAGAEFGGAWYDAAKQKLVVGLAGSSRVAAVQATGVETVAVPKTAAVLAKQKDAVDKLAGKAVPAAVSGWSADPKTGSVVINVQAGKRSQAIDAFVAKVGKAGAVTVREVASQAPQTFAAGTVGGDPYYVSNIRCSIGFSVHGGYVTAGHCGRSGRVRGWDGSDQGDFRAWSFPGNDYAWVATGYGWWTVPVVLGWGSGDKLVRGSWEAPIGSSVCRSGSTTHWHCGNVTGKNETVNYGNGQLFYGATKTSVCAEGGDSGGSFITGDQAQGVTSGGWGNCSSGGETWFQPVNEILQAYGLTLHTA</sequence>
<dbReference type="AlphaFoldDB" id="A0A4R4ZHK5"/>
<keyword evidence="6" id="KW-0865">Zymogen</keyword>
<dbReference type="Pfam" id="PF02983">
    <property type="entry name" value="Pro_Al_protease"/>
    <property type="match status" value="1"/>
</dbReference>
<evidence type="ECO:0000256" key="6">
    <source>
        <dbReference type="ARBA" id="ARBA00023145"/>
    </source>
</evidence>
<keyword evidence="2" id="KW-0645">Protease</keyword>
<dbReference type="GO" id="GO:0005576">
    <property type="term" value="C:extracellular region"/>
    <property type="evidence" value="ECO:0007669"/>
    <property type="project" value="InterPro"/>
</dbReference>
<keyword evidence="7 9" id="KW-1015">Disulfide bond</keyword>
<dbReference type="InterPro" id="IPR004236">
    <property type="entry name" value="Pept_S1_alpha_lytic"/>
</dbReference>
<evidence type="ECO:0000256" key="10">
    <source>
        <dbReference type="SAM" id="SignalP"/>
    </source>
</evidence>
<evidence type="ECO:0000313" key="12">
    <source>
        <dbReference type="EMBL" id="TDD57560.1"/>
    </source>
</evidence>
<dbReference type="PRINTS" id="PR00861">
    <property type="entry name" value="ALYTICPTASE"/>
</dbReference>
<dbReference type="GO" id="GO:0004252">
    <property type="term" value="F:serine-type endopeptidase activity"/>
    <property type="evidence" value="ECO:0007669"/>
    <property type="project" value="InterPro"/>
</dbReference>